<dbReference type="SUPFAM" id="SSF48403">
    <property type="entry name" value="Ankyrin repeat"/>
    <property type="match status" value="1"/>
</dbReference>
<comment type="caution">
    <text evidence="1">The sequence shown here is derived from an EMBL/GenBank/DDBJ whole genome shotgun (WGS) entry which is preliminary data.</text>
</comment>
<reference evidence="1 2" key="1">
    <citation type="submission" date="2023-10" db="EMBL/GenBank/DDBJ databases">
        <title>Draft genome sequence of Xylaria bambusicola isolate GMP-LS, the root and basal stem rot pathogen of sugarcane in Indonesia.</title>
        <authorList>
            <person name="Selvaraj P."/>
            <person name="Muralishankar V."/>
            <person name="Muruganantham S."/>
            <person name="Sp S."/>
            <person name="Haryani S."/>
            <person name="Lau K.J.X."/>
            <person name="Naqvi N.I."/>
        </authorList>
    </citation>
    <scope>NUCLEOTIDE SEQUENCE [LARGE SCALE GENOMIC DNA]</scope>
    <source>
        <strain evidence="1">GMP-LS</strain>
    </source>
</reference>
<proteinExistence type="predicted"/>
<name>A0AAN7V0Z4_9PEZI</name>
<protein>
    <submittedName>
        <fullName evidence="1">Uncharacterized protein</fullName>
    </submittedName>
</protein>
<dbReference type="InterPro" id="IPR036770">
    <property type="entry name" value="Ankyrin_rpt-contain_sf"/>
</dbReference>
<gene>
    <name evidence="1" type="ORF">RRF57_012773</name>
</gene>
<dbReference type="Gene3D" id="1.25.40.20">
    <property type="entry name" value="Ankyrin repeat-containing domain"/>
    <property type="match status" value="1"/>
</dbReference>
<evidence type="ECO:0000313" key="2">
    <source>
        <dbReference type="Proteomes" id="UP001305414"/>
    </source>
</evidence>
<dbReference type="AlphaFoldDB" id="A0AAN7V0Z4"/>
<accession>A0AAN7V0Z4</accession>
<dbReference type="Proteomes" id="UP001305414">
    <property type="component" value="Unassembled WGS sequence"/>
</dbReference>
<keyword evidence="2" id="KW-1185">Reference proteome</keyword>
<sequence>MGMVRFFVEGCGVDMNELHRESGRESVDSPLLLAAKGAQWWHTAMVVPHFIEWSAESNIRNHLGQTPLHVALHSKSLFREDIVEL</sequence>
<evidence type="ECO:0000313" key="1">
    <source>
        <dbReference type="EMBL" id="KAK5637061.1"/>
    </source>
</evidence>
<dbReference type="EMBL" id="JAWHQM010000090">
    <property type="protein sequence ID" value="KAK5637061.1"/>
    <property type="molecule type" value="Genomic_DNA"/>
</dbReference>
<organism evidence="1 2">
    <name type="scientific">Xylaria bambusicola</name>
    <dbReference type="NCBI Taxonomy" id="326684"/>
    <lineage>
        <taxon>Eukaryota</taxon>
        <taxon>Fungi</taxon>
        <taxon>Dikarya</taxon>
        <taxon>Ascomycota</taxon>
        <taxon>Pezizomycotina</taxon>
        <taxon>Sordariomycetes</taxon>
        <taxon>Xylariomycetidae</taxon>
        <taxon>Xylariales</taxon>
        <taxon>Xylariaceae</taxon>
        <taxon>Xylaria</taxon>
    </lineage>
</organism>